<keyword evidence="1" id="KW-0472">Membrane</keyword>
<accession>A0AA38HST7</accession>
<evidence type="ECO:0000256" key="1">
    <source>
        <dbReference type="SAM" id="Phobius"/>
    </source>
</evidence>
<name>A0AA38HST7_9CUCU</name>
<keyword evidence="1" id="KW-0812">Transmembrane</keyword>
<feature type="transmembrane region" description="Helical" evidence="1">
    <location>
        <begin position="23"/>
        <end position="47"/>
    </location>
</feature>
<comment type="caution">
    <text evidence="2">The sequence shown here is derived from an EMBL/GenBank/DDBJ whole genome shotgun (WGS) entry which is preliminary data.</text>
</comment>
<gene>
    <name evidence="2" type="ORF">Zmor_003792</name>
</gene>
<sequence>MYNDHIDKIVPSDLLDKQDLPRIVISVSVIGILFLITNIVLVAGCILKRRAKRIREQNNQTRTSATIEICAPNSHNDTVTDETLSSFNEKSETYNKEESNNDCVVTFFEGTQAEFGSPVVAVLPRDGDSILSASPPPSTPLSNDETSSANQAVTVANSWLEITAIKKLTVLRRPDRSSDFYTRPASFVQVARQIPPGRLGTPHSASATFSVSLTLNSILNVQFI</sequence>
<dbReference type="EMBL" id="JALNTZ010000010">
    <property type="protein sequence ID" value="KAJ3640499.1"/>
    <property type="molecule type" value="Genomic_DNA"/>
</dbReference>
<dbReference type="Proteomes" id="UP001168821">
    <property type="component" value="Unassembled WGS sequence"/>
</dbReference>
<proteinExistence type="predicted"/>
<dbReference type="AlphaFoldDB" id="A0AA38HST7"/>
<organism evidence="2 3">
    <name type="scientific">Zophobas morio</name>
    <dbReference type="NCBI Taxonomy" id="2755281"/>
    <lineage>
        <taxon>Eukaryota</taxon>
        <taxon>Metazoa</taxon>
        <taxon>Ecdysozoa</taxon>
        <taxon>Arthropoda</taxon>
        <taxon>Hexapoda</taxon>
        <taxon>Insecta</taxon>
        <taxon>Pterygota</taxon>
        <taxon>Neoptera</taxon>
        <taxon>Endopterygota</taxon>
        <taxon>Coleoptera</taxon>
        <taxon>Polyphaga</taxon>
        <taxon>Cucujiformia</taxon>
        <taxon>Tenebrionidae</taxon>
        <taxon>Zophobas</taxon>
    </lineage>
</organism>
<evidence type="ECO:0000313" key="2">
    <source>
        <dbReference type="EMBL" id="KAJ3640499.1"/>
    </source>
</evidence>
<keyword evidence="1" id="KW-1133">Transmembrane helix</keyword>
<keyword evidence="3" id="KW-1185">Reference proteome</keyword>
<reference evidence="2" key="1">
    <citation type="journal article" date="2023" name="G3 (Bethesda)">
        <title>Whole genome assemblies of Zophobas morio and Tenebrio molitor.</title>
        <authorList>
            <person name="Kaur S."/>
            <person name="Stinson S.A."/>
            <person name="diCenzo G.C."/>
        </authorList>
    </citation>
    <scope>NUCLEOTIDE SEQUENCE</scope>
    <source>
        <strain evidence="2">QUZm001</strain>
    </source>
</reference>
<protein>
    <submittedName>
        <fullName evidence="2">Uncharacterized protein</fullName>
    </submittedName>
</protein>
<evidence type="ECO:0000313" key="3">
    <source>
        <dbReference type="Proteomes" id="UP001168821"/>
    </source>
</evidence>